<evidence type="ECO:0000313" key="1">
    <source>
        <dbReference type="Proteomes" id="UP000192223"/>
    </source>
</evidence>
<dbReference type="GeneID" id="108740116"/>
<dbReference type="PANTHER" id="PTHR28589:SF1">
    <property type="entry name" value="SMALL RIBOSOMAL SUBUNIT PROTEIN MS34"/>
    <property type="match status" value="1"/>
</dbReference>
<proteinExistence type="predicted"/>
<dbReference type="PANTHER" id="PTHR28589">
    <property type="entry name" value="28S RIBOSOMAL PROTEIN S34, MITOCHONDRIAL"/>
    <property type="match status" value="1"/>
</dbReference>
<dbReference type="KEGG" id="apln:108740116"/>
<dbReference type="CTD" id="65993"/>
<dbReference type="Proteomes" id="UP000192223">
    <property type="component" value="Unplaced"/>
</dbReference>
<dbReference type="GO" id="GO:0003735">
    <property type="term" value="F:structural constituent of ribosome"/>
    <property type="evidence" value="ECO:0007669"/>
    <property type="project" value="InterPro"/>
</dbReference>
<accession>A0A1W4XAH3</accession>
<evidence type="ECO:0000313" key="2">
    <source>
        <dbReference type="RefSeq" id="XP_018329822.1"/>
    </source>
</evidence>
<keyword evidence="1" id="KW-1185">Reference proteome</keyword>
<dbReference type="RefSeq" id="XP_018329822.1">
    <property type="nucleotide sequence ID" value="XM_018474320.2"/>
</dbReference>
<sequence>MPFKYIGRTTDFKGKTLWEIVGNLKNYGIGRYIKRNVFERYPEPSFMKIVKVETLPSPLEASMDDLRKVKVWVEKTFRGRKFPDVVPLKSATYKSDYVLIPKDEEKKYSDLKLEPIPEKILPRTTNFPPLLKELIYRDAEVKGETLKEEPKLKIIYKESMQSCYRVAKEGETPNVQIAYGLGTPISPSLYQGIKLK</sequence>
<dbReference type="Pfam" id="PF16053">
    <property type="entry name" value="MRP-S34"/>
    <property type="match status" value="1"/>
</dbReference>
<organism evidence="1 2">
    <name type="scientific">Agrilus planipennis</name>
    <name type="common">Emerald ash borer</name>
    <name type="synonym">Agrilus marcopoli</name>
    <dbReference type="NCBI Taxonomy" id="224129"/>
    <lineage>
        <taxon>Eukaryota</taxon>
        <taxon>Metazoa</taxon>
        <taxon>Ecdysozoa</taxon>
        <taxon>Arthropoda</taxon>
        <taxon>Hexapoda</taxon>
        <taxon>Insecta</taxon>
        <taxon>Pterygota</taxon>
        <taxon>Neoptera</taxon>
        <taxon>Endopterygota</taxon>
        <taxon>Coleoptera</taxon>
        <taxon>Polyphaga</taxon>
        <taxon>Elateriformia</taxon>
        <taxon>Buprestoidea</taxon>
        <taxon>Buprestidae</taxon>
        <taxon>Agrilinae</taxon>
        <taxon>Agrilus</taxon>
    </lineage>
</organism>
<dbReference type="InParanoid" id="A0A1W4XAH3"/>
<dbReference type="GO" id="GO:0005739">
    <property type="term" value="C:mitochondrion"/>
    <property type="evidence" value="ECO:0007669"/>
    <property type="project" value="InterPro"/>
</dbReference>
<dbReference type="STRING" id="224129.A0A1W4XAH3"/>
<dbReference type="InterPro" id="IPR032053">
    <property type="entry name" value="Ribosomal_mS34"/>
</dbReference>
<gene>
    <name evidence="2" type="primary">LOC108740116</name>
</gene>
<protein>
    <submittedName>
        <fullName evidence="2">Uncharacterized protein LOC108740116</fullName>
    </submittedName>
</protein>
<dbReference type="OrthoDB" id="16434at2759"/>
<dbReference type="AlphaFoldDB" id="A0A1W4XAH3"/>
<reference evidence="2" key="1">
    <citation type="submission" date="2025-08" db="UniProtKB">
        <authorList>
            <consortium name="RefSeq"/>
        </authorList>
    </citation>
    <scope>IDENTIFICATION</scope>
    <source>
        <tissue evidence="2">Entire body</tissue>
    </source>
</reference>
<dbReference type="FunCoup" id="A0A1W4XAH3">
    <property type="interactions" value="268"/>
</dbReference>
<name>A0A1W4XAH3_AGRPL</name>